<dbReference type="Gramene" id="PRQ28930">
    <property type="protein sequence ID" value="PRQ28930"/>
    <property type="gene ID" value="RchiOBHm_Chr5g0008321"/>
</dbReference>
<gene>
    <name evidence="1" type="ORF">RchiOBHm_Chr5g0008321</name>
</gene>
<name>A0A2P6Q428_ROSCH</name>
<comment type="caution">
    <text evidence="1">The sequence shown here is derived from an EMBL/GenBank/DDBJ whole genome shotgun (WGS) entry which is preliminary data.</text>
</comment>
<evidence type="ECO:0000313" key="1">
    <source>
        <dbReference type="EMBL" id="PRQ28930.1"/>
    </source>
</evidence>
<reference evidence="1 2" key="1">
    <citation type="journal article" date="2018" name="Nat. Genet.">
        <title>The Rosa genome provides new insights in the design of modern roses.</title>
        <authorList>
            <person name="Bendahmane M."/>
        </authorList>
    </citation>
    <scope>NUCLEOTIDE SEQUENCE [LARGE SCALE GENOMIC DNA]</scope>
    <source>
        <strain evidence="2">cv. Old Blush</strain>
    </source>
</reference>
<dbReference type="Proteomes" id="UP000238479">
    <property type="component" value="Chromosome 5"/>
</dbReference>
<evidence type="ECO:0000313" key="2">
    <source>
        <dbReference type="Proteomes" id="UP000238479"/>
    </source>
</evidence>
<dbReference type="EMBL" id="PDCK01000043">
    <property type="protein sequence ID" value="PRQ28930.1"/>
    <property type="molecule type" value="Genomic_DNA"/>
</dbReference>
<proteinExistence type="predicted"/>
<dbReference type="AlphaFoldDB" id="A0A2P6Q428"/>
<sequence length="80" mass="9071">MDYPDADFAMEACVANCRRKIITDAMTTVFRRKYFLQQKFTVANGSCDATYCNSNISVANAQFAVAKSICYCKMTICRRN</sequence>
<accession>A0A2P6Q428</accession>
<organism evidence="1 2">
    <name type="scientific">Rosa chinensis</name>
    <name type="common">China rose</name>
    <dbReference type="NCBI Taxonomy" id="74649"/>
    <lineage>
        <taxon>Eukaryota</taxon>
        <taxon>Viridiplantae</taxon>
        <taxon>Streptophyta</taxon>
        <taxon>Embryophyta</taxon>
        <taxon>Tracheophyta</taxon>
        <taxon>Spermatophyta</taxon>
        <taxon>Magnoliopsida</taxon>
        <taxon>eudicotyledons</taxon>
        <taxon>Gunneridae</taxon>
        <taxon>Pentapetalae</taxon>
        <taxon>rosids</taxon>
        <taxon>fabids</taxon>
        <taxon>Rosales</taxon>
        <taxon>Rosaceae</taxon>
        <taxon>Rosoideae</taxon>
        <taxon>Rosoideae incertae sedis</taxon>
        <taxon>Rosa</taxon>
    </lineage>
</organism>
<keyword evidence="2" id="KW-1185">Reference proteome</keyword>
<protein>
    <submittedName>
        <fullName evidence="1">Uncharacterized protein</fullName>
    </submittedName>
</protein>